<protein>
    <submittedName>
        <fullName evidence="2">1-acyl-sn-glycerol-3-phosphate acyltransferase</fullName>
    </submittedName>
</protein>
<name>A0ABV0JBH7_9CYAN</name>
<accession>A0ABV0JBH7</accession>
<proteinExistence type="predicted"/>
<evidence type="ECO:0000313" key="2">
    <source>
        <dbReference type="EMBL" id="MEP0819137.1"/>
    </source>
</evidence>
<evidence type="ECO:0000313" key="3">
    <source>
        <dbReference type="Proteomes" id="UP001464891"/>
    </source>
</evidence>
<keyword evidence="2" id="KW-0012">Acyltransferase</keyword>
<dbReference type="GO" id="GO:0016746">
    <property type="term" value="F:acyltransferase activity"/>
    <property type="evidence" value="ECO:0007669"/>
    <property type="project" value="UniProtKB-KW"/>
</dbReference>
<comment type="caution">
    <text evidence="2">The sequence shown here is derived from an EMBL/GenBank/DDBJ whole genome shotgun (WGS) entry which is preliminary data.</text>
</comment>
<dbReference type="RefSeq" id="WP_190432238.1">
    <property type="nucleotide sequence ID" value="NZ_JAMPKM010000012.1"/>
</dbReference>
<gene>
    <name evidence="2" type="ORF">NC998_18720</name>
</gene>
<organism evidence="2 3">
    <name type="scientific">Trichocoleus desertorum GB2-A4</name>
    <dbReference type="NCBI Taxonomy" id="2933944"/>
    <lineage>
        <taxon>Bacteria</taxon>
        <taxon>Bacillati</taxon>
        <taxon>Cyanobacteriota</taxon>
        <taxon>Cyanophyceae</taxon>
        <taxon>Leptolyngbyales</taxon>
        <taxon>Trichocoleusaceae</taxon>
        <taxon>Trichocoleus</taxon>
    </lineage>
</organism>
<dbReference type="InterPro" id="IPR002123">
    <property type="entry name" value="Plipid/glycerol_acylTrfase"/>
</dbReference>
<sequence length="488" mass="55005">MPSTIDRVQPPLEFIPPAFNPLVLRVAQGLLPLWLRSRTAITRIQASNVEELVDCYRQFQAGKIRFLMAFRHPSTDDPFCMAHLHSSILPRVAKQQGVALQHPIHAHFIYDRGIPLWAGSQIGWLYSRLGGTPIHRGKVDRTGLRSARSLFVDGKLPLAAAPEGATNGHNEVISPLEPGVAQLGFWCVEDLLKADRSEQVLIVPMGIQYRYVTPPWQQIEQLMSQLEADSGLSVAESSKGTETPSIKGLQGREAALYHRLYSLGEHVLTLMEEFYTRFYHHTLPTQSAPPSGAEDLPEQNIFQSDQPPVSQADQAFTHRLRALLDVALQVAEQYFDLQAKGSLIDRCRRLEQAGWDRIYREDFRNPEGVSLLERGLADRVAEEANLRMWHMRLVESFVAVTGRYVLEKPTAERFAETTLLMWDMISRIKGNSPFQRPQLGKQTVQMTIGQPISVTDRWGAYSADRRGAKQAIADLTQDLQIALESMIQ</sequence>
<reference evidence="2 3" key="1">
    <citation type="submission" date="2022-04" db="EMBL/GenBank/DDBJ databases">
        <title>Positive selection, recombination, and allopatry shape intraspecific diversity of widespread and dominant cyanobacteria.</title>
        <authorList>
            <person name="Wei J."/>
            <person name="Shu W."/>
            <person name="Hu C."/>
        </authorList>
    </citation>
    <scope>NUCLEOTIDE SEQUENCE [LARGE SCALE GENOMIC DNA]</scope>
    <source>
        <strain evidence="2 3">GB2-A4</strain>
    </source>
</reference>
<keyword evidence="2" id="KW-0808">Transferase</keyword>
<keyword evidence="3" id="KW-1185">Reference proteome</keyword>
<feature type="domain" description="Phospholipid/glycerol acyltransferase" evidence="1">
    <location>
        <begin position="66"/>
        <end position="210"/>
    </location>
</feature>
<dbReference type="SMART" id="SM00563">
    <property type="entry name" value="PlsC"/>
    <property type="match status" value="1"/>
</dbReference>
<dbReference type="SUPFAM" id="SSF69593">
    <property type="entry name" value="Glycerol-3-phosphate (1)-acyltransferase"/>
    <property type="match status" value="1"/>
</dbReference>
<dbReference type="EMBL" id="JAMPKM010000012">
    <property type="protein sequence ID" value="MEP0819137.1"/>
    <property type="molecule type" value="Genomic_DNA"/>
</dbReference>
<dbReference type="Proteomes" id="UP001464891">
    <property type="component" value="Unassembled WGS sequence"/>
</dbReference>
<evidence type="ECO:0000259" key="1">
    <source>
        <dbReference type="SMART" id="SM00563"/>
    </source>
</evidence>